<dbReference type="OrthoDB" id="1842861at2"/>
<dbReference type="SUPFAM" id="SSF69572">
    <property type="entry name" value="Activating enzymes of the ubiquitin-like proteins"/>
    <property type="match status" value="1"/>
</dbReference>
<gene>
    <name evidence="2" type="ORF">FC774_11325</name>
</gene>
<dbReference type="AlphaFoldDB" id="A0A6M0V7K9"/>
<accession>A0A6M0V7K9</accession>
<dbReference type="InterPro" id="IPR000594">
    <property type="entry name" value="ThiF_NAD_FAD-bd"/>
</dbReference>
<sequence length="140" mass="15656">MYTVIIIGCGATGSNLITLLSQYSISEKKIKNMVLVDGDNVELKNFRNQKFTMKDVNENKARVLSNRYSKLGIDISYVPEYISDTEKLINLIKSYDNVILVGAVDNNNARQHMHKAFIDERIQSLIYIDTGNGDGGATCC</sequence>
<feature type="domain" description="THIF-type NAD/FAD binding fold" evidence="1">
    <location>
        <begin position="3"/>
        <end position="122"/>
    </location>
</feature>
<dbReference type="InterPro" id="IPR035985">
    <property type="entry name" value="Ubiquitin-activating_enz"/>
</dbReference>
<dbReference type="GO" id="GO:0008641">
    <property type="term" value="F:ubiquitin-like modifier activating enzyme activity"/>
    <property type="evidence" value="ECO:0007669"/>
    <property type="project" value="InterPro"/>
</dbReference>
<dbReference type="Gene3D" id="3.40.50.720">
    <property type="entry name" value="NAD(P)-binding Rossmann-like Domain"/>
    <property type="match status" value="1"/>
</dbReference>
<protein>
    <recommendedName>
        <fullName evidence="1">THIF-type NAD/FAD binding fold domain-containing protein</fullName>
    </recommendedName>
</protein>
<dbReference type="EMBL" id="SWOV01000030">
    <property type="protein sequence ID" value="NFF88457.1"/>
    <property type="molecule type" value="Genomic_DNA"/>
</dbReference>
<comment type="caution">
    <text evidence="2">The sequence shown here is derived from an EMBL/GenBank/DDBJ whole genome shotgun (WGS) entry which is preliminary data.</text>
</comment>
<reference evidence="2 3" key="1">
    <citation type="submission" date="2019-04" db="EMBL/GenBank/DDBJ databases">
        <title>Genome sequencing of Clostridium botulinum Groups I-IV and Clostridium butyricum.</title>
        <authorList>
            <person name="Brunt J."/>
            <person name="Van Vliet A.H.M."/>
            <person name="Stringer S.C."/>
            <person name="Carter A.T."/>
            <person name="Peck M.W."/>
        </authorList>
    </citation>
    <scope>NUCLEOTIDE SEQUENCE [LARGE SCALE GENOMIC DNA]</scope>
    <source>
        <strain evidence="2 3">1605</strain>
    </source>
</reference>
<organism evidence="2 3">
    <name type="scientific">Clostridium botulinum</name>
    <dbReference type="NCBI Taxonomy" id="1491"/>
    <lineage>
        <taxon>Bacteria</taxon>
        <taxon>Bacillati</taxon>
        <taxon>Bacillota</taxon>
        <taxon>Clostridia</taxon>
        <taxon>Eubacteriales</taxon>
        <taxon>Clostridiaceae</taxon>
        <taxon>Clostridium</taxon>
    </lineage>
</organism>
<proteinExistence type="predicted"/>
<dbReference type="Pfam" id="PF00899">
    <property type="entry name" value="ThiF"/>
    <property type="match status" value="1"/>
</dbReference>
<evidence type="ECO:0000313" key="2">
    <source>
        <dbReference type="EMBL" id="NFF88457.1"/>
    </source>
</evidence>
<dbReference type="Proteomes" id="UP000476820">
    <property type="component" value="Unassembled WGS sequence"/>
</dbReference>
<dbReference type="RefSeq" id="WP_053532607.1">
    <property type="nucleotide sequence ID" value="NZ_LFPA01000146.1"/>
</dbReference>
<evidence type="ECO:0000313" key="3">
    <source>
        <dbReference type="Proteomes" id="UP000476820"/>
    </source>
</evidence>
<name>A0A6M0V7K9_CLOBO</name>
<evidence type="ECO:0000259" key="1">
    <source>
        <dbReference type="Pfam" id="PF00899"/>
    </source>
</evidence>